<protein>
    <submittedName>
        <fullName evidence="1">Uncharacterized protein</fullName>
    </submittedName>
</protein>
<reference evidence="1" key="1">
    <citation type="submission" date="2021-06" db="EMBL/GenBank/DDBJ databases">
        <authorList>
            <person name="Hodson N. C."/>
            <person name="Mongue J. A."/>
            <person name="Jaron S. K."/>
        </authorList>
    </citation>
    <scope>NUCLEOTIDE SEQUENCE</scope>
</reference>
<organism evidence="1 2">
    <name type="scientific">Allacma fusca</name>
    <dbReference type="NCBI Taxonomy" id="39272"/>
    <lineage>
        <taxon>Eukaryota</taxon>
        <taxon>Metazoa</taxon>
        <taxon>Ecdysozoa</taxon>
        <taxon>Arthropoda</taxon>
        <taxon>Hexapoda</taxon>
        <taxon>Collembola</taxon>
        <taxon>Symphypleona</taxon>
        <taxon>Sminthuridae</taxon>
        <taxon>Allacma</taxon>
    </lineage>
</organism>
<dbReference type="AlphaFoldDB" id="A0A8J2JFF3"/>
<dbReference type="OrthoDB" id="6434680at2759"/>
<dbReference type="EMBL" id="CAJVCH010048740">
    <property type="protein sequence ID" value="CAG7717802.1"/>
    <property type="molecule type" value="Genomic_DNA"/>
</dbReference>
<accession>A0A8J2JFF3</accession>
<keyword evidence="2" id="KW-1185">Reference proteome</keyword>
<dbReference type="PANTHER" id="PTHR47331:SF5">
    <property type="entry name" value="RIBONUCLEASE H"/>
    <property type="match status" value="1"/>
</dbReference>
<comment type="caution">
    <text evidence="1">The sequence shown here is derived from an EMBL/GenBank/DDBJ whole genome shotgun (WGS) entry which is preliminary data.</text>
</comment>
<proteinExistence type="predicted"/>
<name>A0A8J2JFF3_9HEXA</name>
<sequence>MKNLKLPAQSIDTKLLKKKWKYLEEVDLKSYPTILVGEDNADLILVRESVESTKQGPIASRTKLGWILHGNNAMLKSRVDSDSREVERVENLLEATTKRVGDRFQMGLLWKTDKIHLPESKTNAFRKLRHVERKMDSDSEYATKYSEKIEDYISKGYAKKLTTAEANEYEF</sequence>
<dbReference type="Proteomes" id="UP000708208">
    <property type="component" value="Unassembled WGS sequence"/>
</dbReference>
<evidence type="ECO:0000313" key="1">
    <source>
        <dbReference type="EMBL" id="CAG7717802.1"/>
    </source>
</evidence>
<gene>
    <name evidence="1" type="ORF">AFUS01_LOCUS7240</name>
</gene>
<dbReference type="PANTHER" id="PTHR47331">
    <property type="entry name" value="PHD-TYPE DOMAIN-CONTAINING PROTEIN"/>
    <property type="match status" value="1"/>
</dbReference>
<evidence type="ECO:0000313" key="2">
    <source>
        <dbReference type="Proteomes" id="UP000708208"/>
    </source>
</evidence>